<feature type="region of interest" description="Disordered" evidence="1">
    <location>
        <begin position="58"/>
        <end position="82"/>
    </location>
</feature>
<evidence type="ECO:0000313" key="2">
    <source>
        <dbReference type="EMBL" id="RLV52864.1"/>
    </source>
</evidence>
<dbReference type="Proteomes" id="UP000282515">
    <property type="component" value="Unassembled WGS sequence"/>
</dbReference>
<organism evidence="2 3">
    <name type="scientific">Aeromicrobium phragmitis</name>
    <dbReference type="NCBI Taxonomy" id="2478914"/>
    <lineage>
        <taxon>Bacteria</taxon>
        <taxon>Bacillati</taxon>
        <taxon>Actinomycetota</taxon>
        <taxon>Actinomycetes</taxon>
        <taxon>Propionibacteriales</taxon>
        <taxon>Nocardioidaceae</taxon>
        <taxon>Aeromicrobium</taxon>
    </lineage>
</organism>
<feature type="non-terminal residue" evidence="2">
    <location>
        <position position="82"/>
    </location>
</feature>
<dbReference type="EMBL" id="RDBF01000096">
    <property type="protein sequence ID" value="RLV52864.1"/>
    <property type="molecule type" value="Genomic_DNA"/>
</dbReference>
<comment type="caution">
    <text evidence="2">The sequence shown here is derived from an EMBL/GenBank/DDBJ whole genome shotgun (WGS) entry which is preliminary data.</text>
</comment>
<evidence type="ECO:0000256" key="1">
    <source>
        <dbReference type="SAM" id="MobiDB-lite"/>
    </source>
</evidence>
<protein>
    <recommendedName>
        <fullName evidence="4">Peroxide stress protein YaaA</fullName>
    </recommendedName>
</protein>
<evidence type="ECO:0000313" key="3">
    <source>
        <dbReference type="Proteomes" id="UP000282515"/>
    </source>
</evidence>
<dbReference type="AlphaFoldDB" id="A0A3L8PCS5"/>
<gene>
    <name evidence="2" type="ORF">D9V41_16430</name>
</gene>
<feature type="compositionally biased region" description="Basic and acidic residues" evidence="1">
    <location>
        <begin position="71"/>
        <end position="82"/>
    </location>
</feature>
<sequence length="82" mass="8952">MLILLPPSEGKTRPERGRALDLETLGLPELTTTREQLLRALIRLSEGRPARAMEVLGLGPTQADALPRNANLRDEPTARADA</sequence>
<evidence type="ECO:0008006" key="4">
    <source>
        <dbReference type="Google" id="ProtNLM"/>
    </source>
</evidence>
<reference evidence="2 3" key="1">
    <citation type="submission" date="2018-10" db="EMBL/GenBank/DDBJ databases">
        <title>Aeromicrobium sp. 9W16Y-2 whole genome shotgun sequence.</title>
        <authorList>
            <person name="Li F."/>
        </authorList>
    </citation>
    <scope>NUCLEOTIDE SEQUENCE [LARGE SCALE GENOMIC DNA]</scope>
    <source>
        <strain evidence="2 3">9W16Y-2</strain>
    </source>
</reference>
<accession>A0A3L8PCS5</accession>
<proteinExistence type="predicted"/>
<name>A0A3L8PCS5_9ACTN</name>
<keyword evidence="3" id="KW-1185">Reference proteome</keyword>